<accession>A0A6C0EP27</accession>
<proteinExistence type="predicted"/>
<reference evidence="1" key="1">
    <citation type="journal article" date="2020" name="Nature">
        <title>Giant virus diversity and host interactions through global metagenomics.</title>
        <authorList>
            <person name="Schulz F."/>
            <person name="Roux S."/>
            <person name="Paez-Espino D."/>
            <person name="Jungbluth S."/>
            <person name="Walsh D.A."/>
            <person name="Denef V.J."/>
            <person name="McMahon K.D."/>
            <person name="Konstantinidis K.T."/>
            <person name="Eloe-Fadrosh E.A."/>
            <person name="Kyrpides N.C."/>
            <person name="Woyke T."/>
        </authorList>
    </citation>
    <scope>NUCLEOTIDE SEQUENCE</scope>
    <source>
        <strain evidence="1">GVMAG-M-3300009149-34</strain>
    </source>
</reference>
<dbReference type="EMBL" id="MN738894">
    <property type="protein sequence ID" value="QHT30253.1"/>
    <property type="molecule type" value="Genomic_DNA"/>
</dbReference>
<dbReference type="AlphaFoldDB" id="A0A6C0EP27"/>
<protein>
    <submittedName>
        <fullName evidence="1">Uncharacterized protein</fullName>
    </submittedName>
</protein>
<sequence>MQFQTRNFLKKLNLFNNLLKRLLNNSQLCTNNWTIICNAGKKAP</sequence>
<evidence type="ECO:0000313" key="1">
    <source>
        <dbReference type="EMBL" id="QHT30253.1"/>
    </source>
</evidence>
<name>A0A6C0EP27_9ZZZZ</name>
<organism evidence="1">
    <name type="scientific">viral metagenome</name>
    <dbReference type="NCBI Taxonomy" id="1070528"/>
    <lineage>
        <taxon>unclassified sequences</taxon>
        <taxon>metagenomes</taxon>
        <taxon>organismal metagenomes</taxon>
    </lineage>
</organism>